<accession>A0A067QAR3</accession>
<feature type="region of interest" description="Disordered" evidence="1">
    <location>
        <begin position="46"/>
        <end position="287"/>
    </location>
</feature>
<evidence type="ECO:0000313" key="3">
    <source>
        <dbReference type="Proteomes" id="UP000027265"/>
    </source>
</evidence>
<evidence type="ECO:0000313" key="2">
    <source>
        <dbReference type="EMBL" id="KDQ60597.1"/>
    </source>
</evidence>
<protein>
    <submittedName>
        <fullName evidence="2">Uncharacterized protein</fullName>
    </submittedName>
</protein>
<reference evidence="3" key="1">
    <citation type="journal article" date="2014" name="Proc. Natl. Acad. Sci. U.S.A.">
        <title>Extensive sampling of basidiomycete genomes demonstrates inadequacy of the white-rot/brown-rot paradigm for wood decay fungi.</title>
        <authorList>
            <person name="Riley R."/>
            <person name="Salamov A.A."/>
            <person name="Brown D.W."/>
            <person name="Nagy L.G."/>
            <person name="Floudas D."/>
            <person name="Held B.W."/>
            <person name="Levasseur A."/>
            <person name="Lombard V."/>
            <person name="Morin E."/>
            <person name="Otillar R."/>
            <person name="Lindquist E.A."/>
            <person name="Sun H."/>
            <person name="LaButti K.M."/>
            <person name="Schmutz J."/>
            <person name="Jabbour D."/>
            <person name="Luo H."/>
            <person name="Baker S.E."/>
            <person name="Pisabarro A.G."/>
            <person name="Walton J.D."/>
            <person name="Blanchette R.A."/>
            <person name="Henrissat B."/>
            <person name="Martin F."/>
            <person name="Cullen D."/>
            <person name="Hibbett D.S."/>
            <person name="Grigoriev I.V."/>
        </authorList>
    </citation>
    <scope>NUCLEOTIDE SEQUENCE [LARGE SCALE GENOMIC DNA]</scope>
    <source>
        <strain evidence="3">MUCL 33604</strain>
    </source>
</reference>
<dbReference type="Proteomes" id="UP000027265">
    <property type="component" value="Unassembled WGS sequence"/>
</dbReference>
<proteinExistence type="predicted"/>
<feature type="compositionally biased region" description="Polar residues" evidence="1">
    <location>
        <begin position="117"/>
        <end position="137"/>
    </location>
</feature>
<gene>
    <name evidence="2" type="ORF">JAAARDRAFT_554639</name>
</gene>
<name>A0A067QAR3_9AGAM</name>
<keyword evidence="3" id="KW-1185">Reference proteome</keyword>
<feature type="compositionally biased region" description="Polar residues" evidence="1">
    <location>
        <begin position="144"/>
        <end position="156"/>
    </location>
</feature>
<feature type="region of interest" description="Disordered" evidence="1">
    <location>
        <begin position="1"/>
        <end position="31"/>
    </location>
</feature>
<dbReference type="OrthoDB" id="3230904at2759"/>
<sequence>MLPSHSPRNRAQKRNNPFGRKTSPVARSGSLLGTIKNIVTAPLTWFANGDDFEDGKGKRRRAAKPTSATDGSDEELVRSRVKRMRLDSPDRQVSSGYLDPPEAILPAPTSIPRYPYQYNQASKPGRSHSSLHPPNQRQLHHSRTLSPYPTSYSQSNEVHRTMSMDPPSRQPVPRDSYGPSHLRRETSMDSAMHRSSSLSIPRDFSASPTRSGFRMRTSVTPQPSGSSFGPTLQRRPRDPSEPPPLTSLVSNPIFVKPPPEARQRQMSVQPTITLGSLMDSERAHLPV</sequence>
<dbReference type="HOGENOM" id="CLU_969983_0_0_1"/>
<dbReference type="EMBL" id="KL197713">
    <property type="protein sequence ID" value="KDQ60597.1"/>
    <property type="molecule type" value="Genomic_DNA"/>
</dbReference>
<dbReference type="AlphaFoldDB" id="A0A067QAR3"/>
<dbReference type="InParanoid" id="A0A067QAR3"/>
<feature type="compositionally biased region" description="Polar residues" evidence="1">
    <location>
        <begin position="217"/>
        <end position="230"/>
    </location>
</feature>
<organism evidence="2 3">
    <name type="scientific">Jaapia argillacea MUCL 33604</name>
    <dbReference type="NCBI Taxonomy" id="933084"/>
    <lineage>
        <taxon>Eukaryota</taxon>
        <taxon>Fungi</taxon>
        <taxon>Dikarya</taxon>
        <taxon>Basidiomycota</taxon>
        <taxon>Agaricomycotina</taxon>
        <taxon>Agaricomycetes</taxon>
        <taxon>Agaricomycetidae</taxon>
        <taxon>Jaapiales</taxon>
        <taxon>Jaapiaceae</taxon>
        <taxon>Jaapia</taxon>
    </lineage>
</organism>
<feature type="compositionally biased region" description="Polar residues" evidence="1">
    <location>
        <begin position="264"/>
        <end position="274"/>
    </location>
</feature>
<evidence type="ECO:0000256" key="1">
    <source>
        <dbReference type="SAM" id="MobiDB-lite"/>
    </source>
</evidence>